<keyword evidence="5" id="KW-1185">Reference proteome</keyword>
<dbReference type="PANTHER" id="PTHR40763">
    <property type="entry name" value="MEMBRANE PROTEIN-RELATED"/>
    <property type="match status" value="1"/>
</dbReference>
<dbReference type="InParanoid" id="A0A7L4YMD1"/>
<sequence length="206" mass="21775">MTEGDVPAVRASDQDRERVAQVLHRAASDGRITMDELEERLDVVYAAKTRDELTAPVSDLPSDVGAAGRETERRVAGSPGSTSSIAVMSGTERRGAWVVPAKHTSLAFWGGVTIDLRQARFAGPESAITAVAIMGGIDVLVPDDVDVDVTGTALMGAFETQEREGAAAHAPPGAPRVRVSGFAFWGAVNVIRVPAERESRREIDGA</sequence>
<name>A0A7L4YMD1_9ACTN</name>
<dbReference type="KEGG" id="eke:EK0264_09215"/>
<dbReference type="OrthoDB" id="4772576at2"/>
<dbReference type="InterPro" id="IPR024425">
    <property type="entry name" value="LiaF-like_C"/>
</dbReference>
<proteinExistence type="predicted"/>
<dbReference type="Proteomes" id="UP000463857">
    <property type="component" value="Chromosome"/>
</dbReference>
<evidence type="ECO:0000313" key="4">
    <source>
        <dbReference type="EMBL" id="QHC00441.1"/>
    </source>
</evidence>
<dbReference type="Pfam" id="PF09922">
    <property type="entry name" value="LiaF-like_C"/>
    <property type="match status" value="1"/>
</dbReference>
<feature type="domain" description="Cell wall-active antibiotics response LiaF-like C-terminal" evidence="3">
    <location>
        <begin position="107"/>
        <end position="163"/>
    </location>
</feature>
<evidence type="ECO:0000313" key="5">
    <source>
        <dbReference type="Proteomes" id="UP000463857"/>
    </source>
</evidence>
<organism evidence="4 5">
    <name type="scientific">Epidermidibacterium keratini</name>
    <dbReference type="NCBI Taxonomy" id="1891644"/>
    <lineage>
        <taxon>Bacteria</taxon>
        <taxon>Bacillati</taxon>
        <taxon>Actinomycetota</taxon>
        <taxon>Actinomycetes</taxon>
        <taxon>Sporichthyales</taxon>
        <taxon>Sporichthyaceae</taxon>
        <taxon>Epidermidibacterium</taxon>
    </lineage>
</organism>
<accession>A0A7L4YMD1</accession>
<dbReference type="AlphaFoldDB" id="A0A7L4YMD1"/>
<dbReference type="PANTHER" id="PTHR40763:SF4">
    <property type="entry name" value="DUF1707 DOMAIN-CONTAINING PROTEIN"/>
    <property type="match status" value="1"/>
</dbReference>
<protein>
    <submittedName>
        <fullName evidence="4">DUF1707 domain-containing protein</fullName>
    </submittedName>
</protein>
<evidence type="ECO:0000259" key="2">
    <source>
        <dbReference type="Pfam" id="PF08044"/>
    </source>
</evidence>
<evidence type="ECO:0000256" key="1">
    <source>
        <dbReference type="SAM" id="MobiDB-lite"/>
    </source>
</evidence>
<feature type="domain" description="DUF1707" evidence="2">
    <location>
        <begin position="9"/>
        <end position="61"/>
    </location>
</feature>
<gene>
    <name evidence="4" type="ORF">EK0264_09215</name>
</gene>
<dbReference type="EMBL" id="CP047156">
    <property type="protein sequence ID" value="QHC00441.1"/>
    <property type="molecule type" value="Genomic_DNA"/>
</dbReference>
<feature type="region of interest" description="Disordered" evidence="1">
    <location>
        <begin position="56"/>
        <end position="86"/>
    </location>
</feature>
<dbReference type="RefSeq" id="WP_159544929.1">
    <property type="nucleotide sequence ID" value="NZ_CP047156.1"/>
</dbReference>
<evidence type="ECO:0000259" key="3">
    <source>
        <dbReference type="Pfam" id="PF09922"/>
    </source>
</evidence>
<dbReference type="Pfam" id="PF08044">
    <property type="entry name" value="DUF1707"/>
    <property type="match status" value="1"/>
</dbReference>
<dbReference type="InterPro" id="IPR012551">
    <property type="entry name" value="DUF1707_SHOCT-like"/>
</dbReference>
<reference evidence="4 5" key="1">
    <citation type="journal article" date="2018" name="Int. J. Syst. Evol. Microbiol.">
        <title>Epidermidibacterium keratini gen. nov., sp. nov., a member of the family Sporichthyaceae, isolated from keratin epidermis.</title>
        <authorList>
            <person name="Lee D.G."/>
            <person name="Trujillo M.E."/>
            <person name="Kang S."/>
            <person name="Nam J.J."/>
            <person name="Kim Y.J."/>
        </authorList>
    </citation>
    <scope>NUCLEOTIDE SEQUENCE [LARGE SCALE GENOMIC DNA]</scope>
    <source>
        <strain evidence="4 5">EPI-7</strain>
    </source>
</reference>